<dbReference type="PANTHER" id="PTHR35562:SF2">
    <property type="entry name" value="DNA ENDONUCLEASE SMRA-RELATED"/>
    <property type="match status" value="1"/>
</dbReference>
<dbReference type="Gene3D" id="3.30.1370.110">
    <property type="match status" value="1"/>
</dbReference>
<feature type="domain" description="Smr" evidence="2">
    <location>
        <begin position="144"/>
        <end position="225"/>
    </location>
</feature>
<dbReference type="PANTHER" id="PTHR35562">
    <property type="entry name" value="DNA ENDONUCLEASE SMRA-RELATED"/>
    <property type="match status" value="1"/>
</dbReference>
<dbReference type="InterPro" id="IPR002625">
    <property type="entry name" value="Smr_dom"/>
</dbReference>
<comment type="caution">
    <text evidence="3">The sequence shown here is derived from an EMBL/GenBank/DDBJ whole genome shotgun (WGS) entry which is preliminary data.</text>
</comment>
<accession>A0ABT5MIW1</accession>
<gene>
    <name evidence="3" type="ORF">PSQ39_14465</name>
</gene>
<dbReference type="PROSITE" id="PS50828">
    <property type="entry name" value="SMR"/>
    <property type="match status" value="1"/>
</dbReference>
<keyword evidence="1" id="KW-0175">Coiled coil</keyword>
<reference evidence="3 4" key="1">
    <citation type="submission" date="2023-02" db="EMBL/GenBank/DDBJ databases">
        <title>Bacterial whole genome sequence for Curvibacter sp. HBC28.</title>
        <authorList>
            <person name="Le V."/>
            <person name="Ko S.-R."/>
            <person name="Ahn C.-Y."/>
            <person name="Oh H.-M."/>
        </authorList>
    </citation>
    <scope>NUCLEOTIDE SEQUENCE [LARGE SCALE GENOMIC DNA]</scope>
    <source>
        <strain evidence="3 4">HBC28</strain>
    </source>
</reference>
<evidence type="ECO:0000313" key="4">
    <source>
        <dbReference type="Proteomes" id="UP001528672"/>
    </source>
</evidence>
<dbReference type="Pfam" id="PF01713">
    <property type="entry name" value="Smr"/>
    <property type="match status" value="1"/>
</dbReference>
<dbReference type="Proteomes" id="UP001528672">
    <property type="component" value="Unassembled WGS sequence"/>
</dbReference>
<keyword evidence="4" id="KW-1185">Reference proteome</keyword>
<proteinExistence type="predicted"/>
<feature type="coiled-coil region" evidence="1">
    <location>
        <begin position="22"/>
        <end position="52"/>
    </location>
</feature>
<dbReference type="InterPro" id="IPR036063">
    <property type="entry name" value="Smr_dom_sf"/>
</dbReference>
<organism evidence="3 4">
    <name type="scientific">Curvibacter microcysteis</name>
    <dbReference type="NCBI Taxonomy" id="3026419"/>
    <lineage>
        <taxon>Bacteria</taxon>
        <taxon>Pseudomonadati</taxon>
        <taxon>Pseudomonadota</taxon>
        <taxon>Betaproteobacteria</taxon>
        <taxon>Burkholderiales</taxon>
        <taxon>Comamonadaceae</taxon>
        <taxon>Curvibacter</taxon>
    </lineage>
</organism>
<name>A0ABT5MIW1_9BURK</name>
<dbReference type="SMART" id="SM00463">
    <property type="entry name" value="SMR"/>
    <property type="match status" value="1"/>
</dbReference>
<sequence>MRAKPTPLGAQALPAGLVVRSLQDLKLVQKRLAQQRAEAEALAVARREAEVKRQQANRLFELAVGPVTRLHPPNKVLLNNDPPPPIPVQHQLDEQRVLLESISDDFDVSSLLDTDDALSFRRPGISVEVTRKLRRGEWSIQSQLDLHGLRTDEAREALGQYIREAHKLGLRCVRVVHGKGLGSPGKSPVLKGRVQSWLVQKNDVLAFVQARPAEGGAGALVVLLRPSPGGH</sequence>
<protein>
    <submittedName>
        <fullName evidence="3">Smr/MutS family protein</fullName>
    </submittedName>
</protein>
<evidence type="ECO:0000256" key="1">
    <source>
        <dbReference type="SAM" id="Coils"/>
    </source>
</evidence>
<evidence type="ECO:0000259" key="2">
    <source>
        <dbReference type="PROSITE" id="PS50828"/>
    </source>
</evidence>
<dbReference type="RefSeq" id="WP_273927535.1">
    <property type="nucleotide sequence ID" value="NZ_JAQSIO010000005.1"/>
</dbReference>
<evidence type="ECO:0000313" key="3">
    <source>
        <dbReference type="EMBL" id="MDD0815837.1"/>
    </source>
</evidence>
<dbReference type="SUPFAM" id="SSF160443">
    <property type="entry name" value="SMR domain-like"/>
    <property type="match status" value="1"/>
</dbReference>
<dbReference type="EMBL" id="JAQSIO010000005">
    <property type="protein sequence ID" value="MDD0815837.1"/>
    <property type="molecule type" value="Genomic_DNA"/>
</dbReference>